<dbReference type="InterPro" id="IPR025348">
    <property type="entry name" value="DUF4252"/>
</dbReference>
<dbReference type="STRING" id="561365.SAMN05660866_03303"/>
<dbReference type="OrthoDB" id="1143555at2"/>
<evidence type="ECO:0000313" key="2">
    <source>
        <dbReference type="Proteomes" id="UP000190339"/>
    </source>
</evidence>
<dbReference type="Proteomes" id="UP000190339">
    <property type="component" value="Unassembled WGS sequence"/>
</dbReference>
<name>A0A1T5E580_9FLAO</name>
<proteinExistence type="predicted"/>
<dbReference type="PROSITE" id="PS51257">
    <property type="entry name" value="PROKAR_LIPOPROTEIN"/>
    <property type="match status" value="1"/>
</dbReference>
<dbReference type="EMBL" id="FUYL01000011">
    <property type="protein sequence ID" value="SKB78963.1"/>
    <property type="molecule type" value="Genomic_DNA"/>
</dbReference>
<accession>A0A1T5E580</accession>
<gene>
    <name evidence="1" type="ORF">SAMN05660866_03303</name>
</gene>
<dbReference type="AlphaFoldDB" id="A0A1T5E580"/>
<sequence>MKKVYWVLVMVIGFTISSCSSEQSLQQYFIASSENPNFMSFDLPSSLLNLEKAELSETQKKTASSLKKLNILAFQKKDNNTADYEVQKAAIKTILKSSDFSELMKMNTSFGKATIQLKGDDDTIDEIVIYGDNDEKGLILVRVLGDDMNPASFVQLIQAMEKSDFDGKGLEQLGNLIKG</sequence>
<dbReference type="RefSeq" id="WP_079513847.1">
    <property type="nucleotide sequence ID" value="NZ_CAXBOB010000106.1"/>
</dbReference>
<organism evidence="1 2">
    <name type="scientific">Maribacter arcticus</name>
    <dbReference type="NCBI Taxonomy" id="561365"/>
    <lineage>
        <taxon>Bacteria</taxon>
        <taxon>Pseudomonadati</taxon>
        <taxon>Bacteroidota</taxon>
        <taxon>Flavobacteriia</taxon>
        <taxon>Flavobacteriales</taxon>
        <taxon>Flavobacteriaceae</taxon>
        <taxon>Maribacter</taxon>
    </lineage>
</organism>
<evidence type="ECO:0000313" key="1">
    <source>
        <dbReference type="EMBL" id="SKB78963.1"/>
    </source>
</evidence>
<evidence type="ECO:0008006" key="3">
    <source>
        <dbReference type="Google" id="ProtNLM"/>
    </source>
</evidence>
<protein>
    <recommendedName>
        <fullName evidence="3">DUF4252 domain-containing protein</fullName>
    </recommendedName>
</protein>
<dbReference type="Pfam" id="PF14060">
    <property type="entry name" value="DUF4252"/>
    <property type="match status" value="1"/>
</dbReference>
<keyword evidence="2" id="KW-1185">Reference proteome</keyword>
<reference evidence="2" key="1">
    <citation type="submission" date="2017-02" db="EMBL/GenBank/DDBJ databases">
        <authorList>
            <person name="Varghese N."/>
            <person name="Submissions S."/>
        </authorList>
    </citation>
    <scope>NUCLEOTIDE SEQUENCE [LARGE SCALE GENOMIC DNA]</scope>
    <source>
        <strain evidence="2">DSM 23546</strain>
    </source>
</reference>